<sequence>MSVKQYETYLAETFIEWVGSTIQPGERYQFKSPDPDNALKLWKAFDSLAEGNTLEIAPEQHLSYVACNGVQLIPVLHGDTTPAFTENYISHLRDQVSGRNGVFAQTALLIIHNSMLDTLLNSTKDVAAPGAIWHPETFRHQLEKLITTDSNHSQVSHCLLGDQLTTILDEGATVFGFSSLYRLLDDGNLDFSELKLFNDSHLLNFSGKQLRSRLNENQKLYRQIEDSIERYSGQLDNVLTEFSTKFIQEHFVDKDDWRELDFSVYLNEKAQNSEQKLLLENICVENGEVWQRAKSISKAGKRDISVLVQVHPGQSLVELEFSFQGNDLQDDQIKIAHHRRLQKERFWRTSRAGGKFSRIMASVPFDGQPCFFSLEIVNRNNSAEEYKFRLLLVEQGQFWLNDIQHCYRIEPGKDQLTLQLEDNTLRIAETGDHTCTLDEESDDIDCLQYSRVNFETLANQSELIKFALISGDSRLLLNIEGPGAEEGLTLPLFFDQSRFNKLFKEDSNATWNRMKGRVILDNTEHNVVGVRQQLLMMEASLIEQNLLGTGNDDSVFALDELYTSYPDLHNAYHQLLAYYQLRNTLPSLVSWSAEYRALVSHVVDTFEQALQQIGLSRTLTPQEKRLLHLGICRGEMHERLSPLHPLVLAYHLQLAENIIAEAEQSTLSSFASLPPITLDRLVVSGLMPFVYHSEHEYAQLQPVAENRFWIDVIPQRQMSHDYVKRLVKDKLNEFTDAYSRLFQSTGNNALIINAINQGNAKELFLGLVEYFKQEKESAISVHVNCYDERLLPNAFDHFAESGSYEQLKNDLGLNSGAWRAEADMLIDLLRSRLTFSKFVLPQASDKLAYAHLAFFTNTAPVDCRQIRIEDAASGVLCHGLIAGEGAETQGDAYFTAFGLRNVDIEPYRTLRLARLLGGLWQPARQSNSQYHGQGISLAVSGNFKQLLDYSYDSSLWTTIIDPKVTLDFFTSQKDVVLIHYSDQYTSCAGYDAVTVTKQVELFLRLLQTGNHTGQPNVDSQQLLAEFNAFNGEWLLKMLRSNEKERKEKYGIIGAYKFVQSMLDQSDICWVPLSVAEMIRVSGNVGLRMKESDLSRHLQGYQKGAISDDVLFVGFKDNHLYLLPLEVKTGARPDYNHAGQQARELKRYLEQDILGPQTLASQLYRALFIRQVLMQVEKLRLYGVLDNDKLSPLLERREWWLTGDYQLGELTDYADGFVVAHVDSESCFDLSYKETTENILQIEIPYSLLPSLIAAKGDEPPLAERYRVPEKYLLKPECDASPSQPEVVVEVATPTSAKSISELESLQPAVPVVTPDISDTPLQILFGHDAARQNPLYWEPTNTAKFMNTNTGIIGTMGTGKTQFTKSLVTQLMRKQSRNVDGKPIGLLIFDYKSDYVDDAFLNATGAKKYKLFKLPYNPLSLFGDTPMLPIHTAGGLSETMAKAYGLGHKQQLKLENLILECYEAAGISPEDSTTWSRTAPTIEDLWQRFLNQEKVEEDSLYAALSKLARYKIFETIPEKMTSLYELINGVTVIELAGYPPEVQNLVVALTLDLFYAQMQKRGKPLVRGDYRQLTKMILVDEADNFMRQDFSSLRKILKEGREYGVGAILSTQEITHFKTGENNYASYILTWVIHRVSEIRNADIKAVFNVDDKGEQESLMGQIRQLEKHFSLYVDGDKRVKKMRDKAFWELNYER</sequence>
<dbReference type="SUPFAM" id="SSF52540">
    <property type="entry name" value="P-loop containing nucleoside triphosphate hydrolases"/>
    <property type="match status" value="1"/>
</dbReference>
<dbReference type="EMBL" id="JBEHGX010000014">
    <property type="protein sequence ID" value="MER0127993.1"/>
    <property type="molecule type" value="Genomic_DNA"/>
</dbReference>
<dbReference type="NCBIfam" id="TIGR03237">
    <property type="entry name" value="dnd_assoc_2"/>
    <property type="match status" value="1"/>
</dbReference>
<evidence type="ECO:0000313" key="2">
    <source>
        <dbReference type="EMBL" id="MER0127993.1"/>
    </source>
</evidence>
<gene>
    <name evidence="2" type="primary">dptH</name>
    <name evidence="2" type="ORF">ABQG75_19910</name>
</gene>
<evidence type="ECO:0000313" key="3">
    <source>
        <dbReference type="Proteomes" id="UP001447374"/>
    </source>
</evidence>
<protein>
    <submittedName>
        <fullName evidence="2">DNA phosphorothioation-dependent restriction protein DptH</fullName>
    </submittedName>
</protein>
<dbReference type="Gene3D" id="3.40.50.300">
    <property type="entry name" value="P-loop containing nucleotide triphosphate hydrolases"/>
    <property type="match status" value="2"/>
</dbReference>
<organism evidence="2 3">
    <name type="scientific">Franconibacter daqui</name>
    <dbReference type="NCBI Taxonomy" id="2047724"/>
    <lineage>
        <taxon>Bacteria</taxon>
        <taxon>Pseudomonadati</taxon>
        <taxon>Pseudomonadota</taxon>
        <taxon>Gammaproteobacteria</taxon>
        <taxon>Enterobacterales</taxon>
        <taxon>Enterobacteriaceae</taxon>
        <taxon>Franconibacter</taxon>
    </lineage>
</organism>
<dbReference type="InterPro" id="IPR027417">
    <property type="entry name" value="P-loop_NTPase"/>
</dbReference>
<keyword evidence="3" id="KW-1185">Reference proteome</keyword>
<comment type="caution">
    <text evidence="2">The sequence shown here is derived from an EMBL/GenBank/DDBJ whole genome shotgun (WGS) entry which is preliminary data.</text>
</comment>
<dbReference type="InterPro" id="IPR017646">
    <property type="entry name" value="Dnd_assoc_2"/>
</dbReference>
<evidence type="ECO:0000259" key="1">
    <source>
        <dbReference type="Pfam" id="PF01935"/>
    </source>
</evidence>
<dbReference type="Pfam" id="PF01935">
    <property type="entry name" value="DUF87"/>
    <property type="match status" value="1"/>
</dbReference>
<dbReference type="InterPro" id="IPR002789">
    <property type="entry name" value="HerA_central"/>
</dbReference>
<dbReference type="RefSeq" id="WP_349951728.1">
    <property type="nucleotide sequence ID" value="NZ_JBEHGX010000014.1"/>
</dbReference>
<dbReference type="PANTHER" id="PTHR42957:SF1">
    <property type="entry name" value="HELICASE MJ1565-RELATED"/>
    <property type="match status" value="1"/>
</dbReference>
<dbReference type="Proteomes" id="UP001447374">
    <property type="component" value="Unassembled WGS sequence"/>
</dbReference>
<feature type="domain" description="Helicase HerA central" evidence="1">
    <location>
        <begin position="1343"/>
        <end position="1551"/>
    </location>
</feature>
<accession>A0ABV1PT80</accession>
<name>A0ABV1PT80_9ENTR</name>
<proteinExistence type="predicted"/>
<dbReference type="InterPro" id="IPR008571">
    <property type="entry name" value="HerA-like"/>
</dbReference>
<dbReference type="PANTHER" id="PTHR42957">
    <property type="entry name" value="HELICASE MJ1565-RELATED"/>
    <property type="match status" value="1"/>
</dbReference>
<reference evidence="2 3" key="1">
    <citation type="submission" date="2024-06" db="EMBL/GenBank/DDBJ databases">
        <title>Fanconibacter daqui strain Q02 whole shotgun sequencing project.</title>
        <authorList>
            <person name="Rodrigues J.W.A."/>
            <person name="Viana L.C."/>
            <person name="Vieira E.C."/>
            <person name="Souza F.O.L."/>
            <person name="Alegria O.C."/>
            <person name="Patroca S."/>
            <person name="Cruz A.C.R."/>
            <person name="Nunes A.R.C."/>
        </authorList>
    </citation>
    <scope>NUCLEOTIDE SEQUENCE [LARGE SCALE GENOMIC DNA]</scope>
    <source>
        <strain evidence="2 3">Q02</strain>
    </source>
</reference>